<keyword evidence="5 8" id="KW-0472">Membrane</keyword>
<dbReference type="SUPFAM" id="SSF103473">
    <property type="entry name" value="MFS general substrate transporter"/>
    <property type="match status" value="1"/>
</dbReference>
<dbReference type="Pfam" id="PF00854">
    <property type="entry name" value="PTR2"/>
    <property type="match status" value="2"/>
</dbReference>
<evidence type="ECO:0000313" key="9">
    <source>
        <dbReference type="EMBL" id="GMI21316.1"/>
    </source>
</evidence>
<feature type="transmembrane region" description="Helical" evidence="8">
    <location>
        <begin position="56"/>
        <end position="80"/>
    </location>
</feature>
<evidence type="ECO:0000313" key="10">
    <source>
        <dbReference type="Proteomes" id="UP001165060"/>
    </source>
</evidence>
<dbReference type="PANTHER" id="PTHR11654">
    <property type="entry name" value="OLIGOPEPTIDE TRANSPORTER-RELATED"/>
    <property type="match status" value="1"/>
</dbReference>
<comment type="subcellular location">
    <subcellularLocation>
        <location evidence="1 6">Membrane</location>
        <topology evidence="1 6">Multi-pass membrane protein</topology>
    </subcellularLocation>
</comment>
<feature type="transmembrane region" description="Helical" evidence="8">
    <location>
        <begin position="141"/>
        <end position="160"/>
    </location>
</feature>
<comment type="caution">
    <text evidence="9">The sequence shown here is derived from an EMBL/GenBank/DDBJ whole genome shotgun (WGS) entry which is preliminary data.</text>
</comment>
<feature type="region of interest" description="Disordered" evidence="7">
    <location>
        <begin position="516"/>
        <end position="561"/>
    </location>
</feature>
<evidence type="ECO:0008006" key="11">
    <source>
        <dbReference type="Google" id="ProtNLM"/>
    </source>
</evidence>
<gene>
    <name evidence="9" type="ORF">TeGR_g62</name>
</gene>
<feature type="transmembrane region" description="Helical" evidence="8">
    <location>
        <begin position="486"/>
        <end position="504"/>
    </location>
</feature>
<keyword evidence="4 8" id="KW-1133">Transmembrane helix</keyword>
<dbReference type="Proteomes" id="UP001165060">
    <property type="component" value="Unassembled WGS sequence"/>
</dbReference>
<evidence type="ECO:0000256" key="6">
    <source>
        <dbReference type="RuleBase" id="RU003755"/>
    </source>
</evidence>
<dbReference type="PROSITE" id="PS01023">
    <property type="entry name" value="PTR2_2"/>
    <property type="match status" value="1"/>
</dbReference>
<evidence type="ECO:0000256" key="5">
    <source>
        <dbReference type="ARBA" id="ARBA00023136"/>
    </source>
</evidence>
<accession>A0ABQ6M7Z3</accession>
<dbReference type="InterPro" id="IPR018456">
    <property type="entry name" value="PTR2_symporter_CS"/>
</dbReference>
<feature type="compositionally biased region" description="Low complexity" evidence="7">
    <location>
        <begin position="541"/>
        <end position="553"/>
    </location>
</feature>
<evidence type="ECO:0000256" key="1">
    <source>
        <dbReference type="ARBA" id="ARBA00004141"/>
    </source>
</evidence>
<keyword evidence="6" id="KW-0813">Transport</keyword>
<comment type="similarity">
    <text evidence="2 6">Belongs to the major facilitator superfamily. Proton-dependent oligopeptide transporter (POT/PTR) (TC 2.A.17) family.</text>
</comment>
<evidence type="ECO:0000256" key="8">
    <source>
        <dbReference type="SAM" id="Phobius"/>
    </source>
</evidence>
<keyword evidence="3 6" id="KW-0812">Transmembrane</keyword>
<feature type="transmembrane region" description="Helical" evidence="8">
    <location>
        <begin position="29"/>
        <end position="49"/>
    </location>
</feature>
<feature type="transmembrane region" description="Helical" evidence="8">
    <location>
        <begin position="166"/>
        <end position="185"/>
    </location>
</feature>
<dbReference type="InterPro" id="IPR000109">
    <property type="entry name" value="POT_fam"/>
</dbReference>
<dbReference type="PROSITE" id="PS01022">
    <property type="entry name" value="PTR2_1"/>
    <property type="match status" value="1"/>
</dbReference>
<keyword evidence="10" id="KW-1185">Reference proteome</keyword>
<dbReference type="EMBL" id="BRYB01001238">
    <property type="protein sequence ID" value="GMI21316.1"/>
    <property type="molecule type" value="Genomic_DNA"/>
</dbReference>
<dbReference type="Gene3D" id="1.20.1250.20">
    <property type="entry name" value="MFS general substrate transporter like domains"/>
    <property type="match status" value="1"/>
</dbReference>
<evidence type="ECO:0000256" key="7">
    <source>
        <dbReference type="SAM" id="MobiDB-lite"/>
    </source>
</evidence>
<evidence type="ECO:0000256" key="3">
    <source>
        <dbReference type="ARBA" id="ARBA00022692"/>
    </source>
</evidence>
<feature type="transmembrane region" description="Helical" evidence="8">
    <location>
        <begin position="424"/>
        <end position="443"/>
    </location>
</feature>
<sequence length="561" mass="58621">MERYAYYAMRSILSTYFISLGLSEHEATSMFLFTSALAYFTPVFGGLLSDALLGKYATIVAFAIVYVLGLFLLALAAYAASRPLTYWGLLLIGVGTGGIKPCVSAFGADQLKLEAPGKEGGEPAAKRGGADEGKMRGYFSAFYFSINVGALLSYILSPVFKARLGYGFAFLVPAALMALAVVVLVRGRGGYAVVLPKRGAGAPDSPVFVLAKVLFFAAASSLRRLFSLSSSPPPASFLAGARDGGSSVTAKNVSDASDFFRTARFALLMPFFWCLYDQQGSVWILQARRMRTPGWIEPEQLGVLNTVLVLALLPLLERAVYPALEGAGVRTTALRRMACGMVLAGLSFLLSGLVEGRIQASIEERGYAGDGGCEAPAGNGTDAGLGEEGDGCGAHAECGSGACEAGECVVARSDLSFLWQVPQYFILTLAEIGVSTTGLEFFYQEAPPSLKTASSALFLLTTAAGDILGGVLYEVACSVGLGNADLLIFCGALMFAVSLVFVSFSRTYVYRDDELGAGGGGEGEGGGGRGGGAGSDEEVELSLVSNSEVGSSDLRARGDSR</sequence>
<name>A0ABQ6M7Z3_9STRA</name>
<protein>
    <recommendedName>
        <fullName evidence="11">Peptide transporter</fullName>
    </recommendedName>
</protein>
<feature type="transmembrane region" description="Helical" evidence="8">
    <location>
        <begin position="86"/>
        <end position="108"/>
    </location>
</feature>
<feature type="compositionally biased region" description="Gly residues" evidence="7">
    <location>
        <begin position="516"/>
        <end position="534"/>
    </location>
</feature>
<feature type="transmembrane region" description="Helical" evidence="8">
    <location>
        <begin position="455"/>
        <end position="474"/>
    </location>
</feature>
<reference evidence="9 10" key="1">
    <citation type="journal article" date="2023" name="Commun. Biol.">
        <title>Genome analysis of Parmales, the sister group of diatoms, reveals the evolutionary specialization of diatoms from phago-mixotrophs to photoautotrophs.</title>
        <authorList>
            <person name="Ban H."/>
            <person name="Sato S."/>
            <person name="Yoshikawa S."/>
            <person name="Yamada K."/>
            <person name="Nakamura Y."/>
            <person name="Ichinomiya M."/>
            <person name="Sato N."/>
            <person name="Blanc-Mathieu R."/>
            <person name="Endo H."/>
            <person name="Kuwata A."/>
            <person name="Ogata H."/>
        </authorList>
    </citation>
    <scope>NUCLEOTIDE SEQUENCE [LARGE SCALE GENOMIC DNA]</scope>
</reference>
<dbReference type="InterPro" id="IPR036259">
    <property type="entry name" value="MFS_trans_sf"/>
</dbReference>
<evidence type="ECO:0000256" key="4">
    <source>
        <dbReference type="ARBA" id="ARBA00022989"/>
    </source>
</evidence>
<proteinExistence type="inferred from homology"/>
<evidence type="ECO:0000256" key="2">
    <source>
        <dbReference type="ARBA" id="ARBA00005982"/>
    </source>
</evidence>
<organism evidence="9 10">
    <name type="scientific">Tetraparma gracilis</name>
    <dbReference type="NCBI Taxonomy" id="2962635"/>
    <lineage>
        <taxon>Eukaryota</taxon>
        <taxon>Sar</taxon>
        <taxon>Stramenopiles</taxon>
        <taxon>Ochrophyta</taxon>
        <taxon>Bolidophyceae</taxon>
        <taxon>Parmales</taxon>
        <taxon>Triparmaceae</taxon>
        <taxon>Tetraparma</taxon>
    </lineage>
</organism>